<feature type="domain" description="RNA-binding S4" evidence="5">
    <location>
        <begin position="12"/>
        <end position="75"/>
    </location>
</feature>
<dbReference type="EC" id="5.4.99.-" evidence="4"/>
<dbReference type="SUPFAM" id="SSF55174">
    <property type="entry name" value="Alpha-L RNA-binding motif"/>
    <property type="match status" value="1"/>
</dbReference>
<evidence type="ECO:0000256" key="4">
    <source>
        <dbReference type="RuleBase" id="RU362028"/>
    </source>
</evidence>
<evidence type="ECO:0000313" key="7">
    <source>
        <dbReference type="Proteomes" id="UP001595840"/>
    </source>
</evidence>
<dbReference type="NCBIfam" id="TIGR00005">
    <property type="entry name" value="rluA_subfam"/>
    <property type="match status" value="1"/>
</dbReference>
<accession>A0ABV8V0H5</accession>
<dbReference type="Pfam" id="PF01479">
    <property type="entry name" value="S4"/>
    <property type="match status" value="1"/>
</dbReference>
<organism evidence="6 7">
    <name type="scientific">Simiduia curdlanivorans</name>
    <dbReference type="NCBI Taxonomy" id="1492769"/>
    <lineage>
        <taxon>Bacteria</taxon>
        <taxon>Pseudomonadati</taxon>
        <taxon>Pseudomonadota</taxon>
        <taxon>Gammaproteobacteria</taxon>
        <taxon>Cellvibrionales</taxon>
        <taxon>Cellvibrionaceae</taxon>
        <taxon>Simiduia</taxon>
    </lineage>
</organism>
<evidence type="ECO:0000256" key="2">
    <source>
        <dbReference type="ARBA" id="ARBA00023235"/>
    </source>
</evidence>
<comment type="catalytic activity">
    <reaction evidence="4">
        <text>a uridine in RNA = a pseudouridine in RNA</text>
        <dbReference type="Rhea" id="RHEA:48348"/>
        <dbReference type="Rhea" id="RHEA-COMP:12068"/>
        <dbReference type="Rhea" id="RHEA-COMP:12069"/>
        <dbReference type="ChEBI" id="CHEBI:65314"/>
        <dbReference type="ChEBI" id="CHEBI:65315"/>
    </reaction>
</comment>
<evidence type="ECO:0000313" key="6">
    <source>
        <dbReference type="EMBL" id="MFC4360720.1"/>
    </source>
</evidence>
<dbReference type="PROSITE" id="PS50889">
    <property type="entry name" value="S4"/>
    <property type="match status" value="1"/>
</dbReference>
<dbReference type="EMBL" id="JBHSCX010000001">
    <property type="protein sequence ID" value="MFC4360720.1"/>
    <property type="molecule type" value="Genomic_DNA"/>
</dbReference>
<dbReference type="InterPro" id="IPR020103">
    <property type="entry name" value="PsdUridine_synth_cat_dom_sf"/>
</dbReference>
<dbReference type="RefSeq" id="WP_290264486.1">
    <property type="nucleotide sequence ID" value="NZ_JAUFQG010000006.1"/>
</dbReference>
<dbReference type="InterPro" id="IPR002942">
    <property type="entry name" value="S4_RNA-bd"/>
</dbReference>
<dbReference type="PANTHER" id="PTHR21600">
    <property type="entry name" value="MITOCHONDRIAL RNA PSEUDOURIDINE SYNTHASE"/>
    <property type="match status" value="1"/>
</dbReference>
<dbReference type="InterPro" id="IPR006224">
    <property type="entry name" value="PsdUridine_synth_RluA-like_CS"/>
</dbReference>
<keyword evidence="3" id="KW-0694">RNA-binding</keyword>
<dbReference type="Gene3D" id="3.10.290.10">
    <property type="entry name" value="RNA-binding S4 domain"/>
    <property type="match status" value="1"/>
</dbReference>
<comment type="function">
    <text evidence="4">Responsible for synthesis of pseudouridine from uracil.</text>
</comment>
<evidence type="ECO:0000259" key="5">
    <source>
        <dbReference type="SMART" id="SM00363"/>
    </source>
</evidence>
<proteinExistence type="inferred from homology"/>
<protein>
    <recommendedName>
        <fullName evidence="4">Pseudouridine synthase</fullName>
        <ecNumber evidence="4">5.4.99.-</ecNumber>
    </recommendedName>
</protein>
<dbReference type="CDD" id="cd02869">
    <property type="entry name" value="PseudoU_synth_RluA_like"/>
    <property type="match status" value="1"/>
</dbReference>
<dbReference type="Gene3D" id="3.30.2350.10">
    <property type="entry name" value="Pseudouridine synthase"/>
    <property type="match status" value="1"/>
</dbReference>
<name>A0ABV8V0H5_9GAMM</name>
<dbReference type="Proteomes" id="UP001595840">
    <property type="component" value="Unassembled WGS sequence"/>
</dbReference>
<gene>
    <name evidence="6" type="ORF">ACFOX3_00330</name>
</gene>
<dbReference type="SMART" id="SM00363">
    <property type="entry name" value="S4"/>
    <property type="match status" value="1"/>
</dbReference>
<dbReference type="SUPFAM" id="SSF55120">
    <property type="entry name" value="Pseudouridine synthase"/>
    <property type="match status" value="1"/>
</dbReference>
<dbReference type="InterPro" id="IPR006145">
    <property type="entry name" value="PsdUridine_synth_RsuA/RluA"/>
</dbReference>
<dbReference type="InterPro" id="IPR050188">
    <property type="entry name" value="RluA_PseudoU_synthase"/>
</dbReference>
<evidence type="ECO:0000256" key="1">
    <source>
        <dbReference type="ARBA" id="ARBA00010876"/>
    </source>
</evidence>
<dbReference type="Pfam" id="PF00849">
    <property type="entry name" value="PseudoU_synth_2"/>
    <property type="match status" value="1"/>
</dbReference>
<dbReference type="CDD" id="cd00165">
    <property type="entry name" value="S4"/>
    <property type="match status" value="1"/>
</dbReference>
<sequence length="288" mass="32466">MSQKIQADRTAALLPYLVERLPDWSRTTLKQRLKAGCISVNGNTVKKHDFQVNSGDQLEIDAAPKSPEARAHQLRSQPIEVLYQDQDLVAINKPAGLLSVSTADDNKHNALAILRHQLSRRDREIKLWPVHRLDRDTSGVLLFATSSEIREAVIAKWSLAEKTYLAVVQGQPEQKSGTINQPLRLDEQFYFMHVGEHPDAKPAITHYQTAKTQKGRSLLHVQLETGRQHQIRAHLAWLGHPVIGDPRYGQGGDRLGLHALRLKLVHPTSRIKLEFETPAPADFLKLMD</sequence>
<keyword evidence="2 4" id="KW-0413">Isomerase</keyword>
<evidence type="ECO:0000256" key="3">
    <source>
        <dbReference type="PROSITE-ProRule" id="PRU00182"/>
    </source>
</evidence>
<comment type="similarity">
    <text evidence="1 4">Belongs to the pseudouridine synthase RluA family.</text>
</comment>
<comment type="caution">
    <text evidence="6">The sequence shown here is derived from an EMBL/GenBank/DDBJ whole genome shotgun (WGS) entry which is preliminary data.</text>
</comment>
<keyword evidence="7" id="KW-1185">Reference proteome</keyword>
<dbReference type="InterPro" id="IPR036986">
    <property type="entry name" value="S4_RNA-bd_sf"/>
</dbReference>
<dbReference type="InterPro" id="IPR006225">
    <property type="entry name" value="PsdUridine_synth_RluC/D"/>
</dbReference>
<reference evidence="7" key="1">
    <citation type="journal article" date="2019" name="Int. J. Syst. Evol. Microbiol.">
        <title>The Global Catalogue of Microorganisms (GCM) 10K type strain sequencing project: providing services to taxonomists for standard genome sequencing and annotation.</title>
        <authorList>
            <consortium name="The Broad Institute Genomics Platform"/>
            <consortium name="The Broad Institute Genome Sequencing Center for Infectious Disease"/>
            <person name="Wu L."/>
            <person name="Ma J."/>
        </authorList>
    </citation>
    <scope>NUCLEOTIDE SEQUENCE [LARGE SCALE GENOMIC DNA]</scope>
    <source>
        <strain evidence="7">CECT 8570</strain>
    </source>
</reference>
<dbReference type="PROSITE" id="PS01129">
    <property type="entry name" value="PSI_RLU"/>
    <property type="match status" value="1"/>
</dbReference>